<gene>
    <name evidence="2" type="ORF">GGP61_003229</name>
</gene>
<comment type="caution">
    <text evidence="2">The sequence shown here is derived from an EMBL/GenBank/DDBJ whole genome shotgun (WGS) entry which is preliminary data.</text>
</comment>
<dbReference type="EMBL" id="JANUAE010000015">
    <property type="protein sequence ID" value="MCS3711596.1"/>
    <property type="molecule type" value="Genomic_DNA"/>
</dbReference>
<evidence type="ECO:0000313" key="3">
    <source>
        <dbReference type="Proteomes" id="UP001155057"/>
    </source>
</evidence>
<protein>
    <submittedName>
        <fullName evidence="2">Uncharacterized protein</fullName>
    </submittedName>
</protein>
<organism evidence="2 3">
    <name type="scientific">Salinibacter ruber</name>
    <dbReference type="NCBI Taxonomy" id="146919"/>
    <lineage>
        <taxon>Bacteria</taxon>
        <taxon>Pseudomonadati</taxon>
        <taxon>Rhodothermota</taxon>
        <taxon>Rhodothermia</taxon>
        <taxon>Rhodothermales</taxon>
        <taxon>Salinibacteraceae</taxon>
        <taxon>Salinibacter</taxon>
    </lineage>
</organism>
<dbReference type="AlphaFoldDB" id="A0A9X2TIU4"/>
<feature type="compositionally biased region" description="Polar residues" evidence="1">
    <location>
        <begin position="91"/>
        <end position="100"/>
    </location>
</feature>
<sequence length="125" mass="13544">MAQVATEESDVFSDRDEKYMRAFLDLAVKWADERPDAAPTGLSIMGTSLLSIAVNGPKLDDRTDGVELSARATNLVAQERPHDALDEILSEVSSLQTQQDSNDRSNDTGSEQDSSEGADPERASD</sequence>
<feature type="region of interest" description="Disordered" evidence="1">
    <location>
        <begin position="89"/>
        <end position="125"/>
    </location>
</feature>
<dbReference type="Proteomes" id="UP001155057">
    <property type="component" value="Unassembled WGS sequence"/>
</dbReference>
<dbReference type="RefSeq" id="WP_259124444.1">
    <property type="nucleotide sequence ID" value="NZ_JANUAE010000015.1"/>
</dbReference>
<accession>A0A9X2TIU4</accession>
<reference evidence="2" key="1">
    <citation type="submission" date="2022-08" db="EMBL/GenBank/DDBJ databases">
        <title>Genomic Encyclopedia of Type Strains, Phase V (KMG-V): Genome sequencing to study the core and pangenomes of soil and plant-associated prokaryotes.</title>
        <authorList>
            <person name="Whitman W."/>
        </authorList>
    </citation>
    <scope>NUCLEOTIDE SEQUENCE</scope>
    <source>
        <strain evidence="2">SP3049</strain>
    </source>
</reference>
<proteinExistence type="predicted"/>
<evidence type="ECO:0000256" key="1">
    <source>
        <dbReference type="SAM" id="MobiDB-lite"/>
    </source>
</evidence>
<evidence type="ECO:0000313" key="2">
    <source>
        <dbReference type="EMBL" id="MCS3711596.1"/>
    </source>
</evidence>
<name>A0A9X2TIU4_9BACT</name>